<accession>A0A511CW36</accession>
<proteinExistence type="predicted"/>
<protein>
    <recommendedName>
        <fullName evidence="3">Asp23/Gls24 family envelope stress response protein</fullName>
    </recommendedName>
</protein>
<gene>
    <name evidence="1" type="ORF">PA7_06330</name>
</gene>
<evidence type="ECO:0000313" key="1">
    <source>
        <dbReference type="EMBL" id="GEL16796.1"/>
    </source>
</evidence>
<organism evidence="1 2">
    <name type="scientific">Pseudonocardia asaccharolytica DSM 44247 = NBRC 16224</name>
    <dbReference type="NCBI Taxonomy" id="1123024"/>
    <lineage>
        <taxon>Bacteria</taxon>
        <taxon>Bacillati</taxon>
        <taxon>Actinomycetota</taxon>
        <taxon>Actinomycetes</taxon>
        <taxon>Pseudonocardiales</taxon>
        <taxon>Pseudonocardiaceae</taxon>
        <taxon>Pseudonocardia</taxon>
    </lineage>
</organism>
<comment type="caution">
    <text evidence="1">The sequence shown here is derived from an EMBL/GenBank/DDBJ whole genome shotgun (WGS) entry which is preliminary data.</text>
</comment>
<reference evidence="1 2" key="1">
    <citation type="submission" date="2019-07" db="EMBL/GenBank/DDBJ databases">
        <title>Whole genome shotgun sequence of Pseudonocardia asaccharolytica NBRC 16224.</title>
        <authorList>
            <person name="Hosoyama A."/>
            <person name="Uohara A."/>
            <person name="Ohji S."/>
            <person name="Ichikawa N."/>
        </authorList>
    </citation>
    <scope>NUCLEOTIDE SEQUENCE [LARGE SCALE GENOMIC DNA]</scope>
    <source>
        <strain evidence="1 2">NBRC 16224</strain>
    </source>
</reference>
<dbReference type="STRING" id="1123024.GCA_000423625_02209"/>
<name>A0A511CW36_9PSEU</name>
<sequence length="93" mass="9845">MTEVRYHVGERLLARLAARHARQVPGVAGLHPAGATARVEGGSAEVALAIVTRLGYNCRDVAVAVQRAVGGALTRYTGLDVRVRVTITDVLLD</sequence>
<dbReference type="Proteomes" id="UP000321328">
    <property type="component" value="Unassembled WGS sequence"/>
</dbReference>
<evidence type="ECO:0008006" key="3">
    <source>
        <dbReference type="Google" id="ProtNLM"/>
    </source>
</evidence>
<dbReference type="EMBL" id="BJVI01000004">
    <property type="protein sequence ID" value="GEL16796.1"/>
    <property type="molecule type" value="Genomic_DNA"/>
</dbReference>
<evidence type="ECO:0000313" key="2">
    <source>
        <dbReference type="Proteomes" id="UP000321328"/>
    </source>
</evidence>
<keyword evidence="2" id="KW-1185">Reference proteome</keyword>
<dbReference type="RefSeq" id="WP_028930065.1">
    <property type="nucleotide sequence ID" value="NZ_AUII01000008.1"/>
</dbReference>
<dbReference type="AlphaFoldDB" id="A0A511CW36"/>